<dbReference type="Proteomes" id="UP000298030">
    <property type="component" value="Unassembled WGS sequence"/>
</dbReference>
<feature type="region of interest" description="Disordered" evidence="1">
    <location>
        <begin position="31"/>
        <end position="64"/>
    </location>
</feature>
<organism evidence="2 3">
    <name type="scientific">Coprinellus micaceus</name>
    <name type="common">Glistening ink-cap mushroom</name>
    <name type="synonym">Coprinus micaceus</name>
    <dbReference type="NCBI Taxonomy" id="71717"/>
    <lineage>
        <taxon>Eukaryota</taxon>
        <taxon>Fungi</taxon>
        <taxon>Dikarya</taxon>
        <taxon>Basidiomycota</taxon>
        <taxon>Agaricomycotina</taxon>
        <taxon>Agaricomycetes</taxon>
        <taxon>Agaricomycetidae</taxon>
        <taxon>Agaricales</taxon>
        <taxon>Agaricineae</taxon>
        <taxon>Psathyrellaceae</taxon>
        <taxon>Coprinellus</taxon>
    </lineage>
</organism>
<accession>A0A4Y7SRI6</accession>
<evidence type="ECO:0000256" key="1">
    <source>
        <dbReference type="SAM" id="MobiDB-lite"/>
    </source>
</evidence>
<evidence type="ECO:0000313" key="2">
    <source>
        <dbReference type="EMBL" id="TEB24483.1"/>
    </source>
</evidence>
<sequence>MPVHSKIDQEVTSVNWADELDPLFVQHAHSLFPTPSPPNSTASCTMPSAPRATTPASRSSRGLKQVIPMEDPEGITYYALIRLQDLALEYRPREAPLEEHIYPAPHPGVCGPLGKRHAR</sequence>
<reference evidence="2 3" key="1">
    <citation type="journal article" date="2019" name="Nat. Ecol. Evol.">
        <title>Megaphylogeny resolves global patterns of mushroom evolution.</title>
        <authorList>
            <person name="Varga T."/>
            <person name="Krizsan K."/>
            <person name="Foldi C."/>
            <person name="Dima B."/>
            <person name="Sanchez-Garcia M."/>
            <person name="Sanchez-Ramirez S."/>
            <person name="Szollosi G.J."/>
            <person name="Szarkandi J.G."/>
            <person name="Papp V."/>
            <person name="Albert L."/>
            <person name="Andreopoulos W."/>
            <person name="Angelini C."/>
            <person name="Antonin V."/>
            <person name="Barry K.W."/>
            <person name="Bougher N.L."/>
            <person name="Buchanan P."/>
            <person name="Buyck B."/>
            <person name="Bense V."/>
            <person name="Catcheside P."/>
            <person name="Chovatia M."/>
            <person name="Cooper J."/>
            <person name="Damon W."/>
            <person name="Desjardin D."/>
            <person name="Finy P."/>
            <person name="Geml J."/>
            <person name="Haridas S."/>
            <person name="Hughes K."/>
            <person name="Justo A."/>
            <person name="Karasinski D."/>
            <person name="Kautmanova I."/>
            <person name="Kiss B."/>
            <person name="Kocsube S."/>
            <person name="Kotiranta H."/>
            <person name="LaButti K.M."/>
            <person name="Lechner B.E."/>
            <person name="Liimatainen K."/>
            <person name="Lipzen A."/>
            <person name="Lukacs Z."/>
            <person name="Mihaltcheva S."/>
            <person name="Morgado L.N."/>
            <person name="Niskanen T."/>
            <person name="Noordeloos M.E."/>
            <person name="Ohm R.A."/>
            <person name="Ortiz-Santana B."/>
            <person name="Ovrebo C."/>
            <person name="Racz N."/>
            <person name="Riley R."/>
            <person name="Savchenko A."/>
            <person name="Shiryaev A."/>
            <person name="Soop K."/>
            <person name="Spirin V."/>
            <person name="Szebenyi C."/>
            <person name="Tomsovsky M."/>
            <person name="Tulloss R.E."/>
            <person name="Uehling J."/>
            <person name="Grigoriev I.V."/>
            <person name="Vagvolgyi C."/>
            <person name="Papp T."/>
            <person name="Martin F.M."/>
            <person name="Miettinen O."/>
            <person name="Hibbett D.S."/>
            <person name="Nagy L.G."/>
        </authorList>
    </citation>
    <scope>NUCLEOTIDE SEQUENCE [LARGE SCALE GENOMIC DNA]</scope>
    <source>
        <strain evidence="2 3">FP101781</strain>
    </source>
</reference>
<evidence type="ECO:0000313" key="3">
    <source>
        <dbReference type="Proteomes" id="UP000298030"/>
    </source>
</evidence>
<feature type="region of interest" description="Disordered" evidence="1">
    <location>
        <begin position="100"/>
        <end position="119"/>
    </location>
</feature>
<dbReference type="OrthoDB" id="10613528at2759"/>
<gene>
    <name evidence="2" type="ORF">FA13DRAFT_1312536</name>
</gene>
<dbReference type="AlphaFoldDB" id="A0A4Y7SRI6"/>
<proteinExistence type="predicted"/>
<keyword evidence="3" id="KW-1185">Reference proteome</keyword>
<dbReference type="EMBL" id="QPFP01000066">
    <property type="protein sequence ID" value="TEB24483.1"/>
    <property type="molecule type" value="Genomic_DNA"/>
</dbReference>
<name>A0A4Y7SRI6_COPMI</name>
<comment type="caution">
    <text evidence="2">The sequence shown here is derived from an EMBL/GenBank/DDBJ whole genome shotgun (WGS) entry which is preliminary data.</text>
</comment>
<protein>
    <submittedName>
        <fullName evidence="2">Uncharacterized protein</fullName>
    </submittedName>
</protein>